<gene>
    <name evidence="1" type="ORF">AWB83_06994</name>
</gene>
<protein>
    <recommendedName>
        <fullName evidence="3">Zinc-ribbon domain-containing protein</fullName>
    </recommendedName>
</protein>
<proteinExistence type="predicted"/>
<sequence>MRADSDTIKHHPSLRKLYERAAQFGWRCLSQEWAGYPARYNFECAEGHRFDLHAATVFYHQPGCPGCEADAIRERWMASLVQRGGTLVSGAFTGLLERYRLRCGNGHEWEAQGRKISAGNWCPQCRHAEAAQRMRSADGLERLKEAARAKGGRCLARRYVGRTGEYECKCAQRHRWKTTGAHLLAGHWCAQCAAQQRGASLRTIEGLEKMRAAAEAHGGVCLAQAYTGRLARYRFRCARGHEWETEGGLVLSGHWCKRCAHDQLRSTLAQMQAVALARGGRCLSTGYRNSRVKLTWECHRGHVWEAVPGSVKQGTWCPNCAVLDRTKKRGKRKRYDVDG</sequence>
<name>A0A158EBI5_9BURK</name>
<accession>A0A158EBI5</accession>
<dbReference type="Proteomes" id="UP000054978">
    <property type="component" value="Unassembled WGS sequence"/>
</dbReference>
<comment type="caution">
    <text evidence="1">The sequence shown here is derived from an EMBL/GenBank/DDBJ whole genome shotgun (WGS) entry which is preliminary data.</text>
</comment>
<keyword evidence="2" id="KW-1185">Reference proteome</keyword>
<evidence type="ECO:0000313" key="1">
    <source>
        <dbReference type="EMBL" id="SAL04249.1"/>
    </source>
</evidence>
<evidence type="ECO:0008006" key="3">
    <source>
        <dbReference type="Google" id="ProtNLM"/>
    </source>
</evidence>
<reference evidence="1" key="1">
    <citation type="submission" date="2016-01" db="EMBL/GenBank/DDBJ databases">
        <authorList>
            <person name="Peeters C."/>
        </authorList>
    </citation>
    <scope>NUCLEOTIDE SEQUENCE [LARGE SCALE GENOMIC DNA]</scope>
    <source>
        <strain evidence="1">LMG 29326</strain>
    </source>
</reference>
<dbReference type="EMBL" id="FCOB02000078">
    <property type="protein sequence ID" value="SAL04249.1"/>
    <property type="molecule type" value="Genomic_DNA"/>
</dbReference>
<evidence type="ECO:0000313" key="2">
    <source>
        <dbReference type="Proteomes" id="UP000054978"/>
    </source>
</evidence>
<dbReference type="RefSeq" id="WP_244198003.1">
    <property type="nucleotide sequence ID" value="NZ_FCOB02000078.1"/>
</dbReference>
<dbReference type="STRING" id="1777144.AWB83_06994"/>
<dbReference type="AlphaFoldDB" id="A0A158EBI5"/>
<organism evidence="1 2">
    <name type="scientific">Caballeronia ptereochthonis</name>
    <dbReference type="NCBI Taxonomy" id="1777144"/>
    <lineage>
        <taxon>Bacteria</taxon>
        <taxon>Pseudomonadati</taxon>
        <taxon>Pseudomonadota</taxon>
        <taxon>Betaproteobacteria</taxon>
        <taxon>Burkholderiales</taxon>
        <taxon>Burkholderiaceae</taxon>
        <taxon>Caballeronia</taxon>
    </lineage>
</organism>